<comment type="caution">
    <text evidence="2">The sequence shown here is derived from an EMBL/GenBank/DDBJ whole genome shotgun (WGS) entry which is preliminary data.</text>
</comment>
<accession>A0A0M8MWV5</accession>
<feature type="transmembrane region" description="Helical" evidence="1">
    <location>
        <begin position="12"/>
        <end position="39"/>
    </location>
</feature>
<evidence type="ECO:0000313" key="2">
    <source>
        <dbReference type="EMBL" id="KOS18477.1"/>
    </source>
</evidence>
<name>A0A0M8MWV5_ESCWE</name>
<dbReference type="AlphaFoldDB" id="A0A0M8MWV5"/>
<keyword evidence="1" id="KW-0472">Membrane</keyword>
<keyword evidence="1" id="KW-1133">Transmembrane helix</keyword>
<dbReference type="STRING" id="150374.A0A0M8MWV5"/>
<gene>
    <name evidence="2" type="ORF">ESCO_000685</name>
</gene>
<evidence type="ECO:0000256" key="1">
    <source>
        <dbReference type="SAM" id="Phobius"/>
    </source>
</evidence>
<dbReference type="Proteomes" id="UP000053831">
    <property type="component" value="Unassembled WGS sequence"/>
</dbReference>
<evidence type="ECO:0000313" key="3">
    <source>
        <dbReference type="Proteomes" id="UP000053831"/>
    </source>
</evidence>
<sequence length="448" mass="47007">MNLYQLIRREEGLNIWQVLTLASCVSFLFTFVFGIGLIVSHCEELFGGAKQVALVSVEDPLSGAANQLDRRDVAIDCTTTEIPGLVSTLPSFVVSATPVGTDGAFAVLTQSTEEPESETSVISIPISTQTHTQTIYTVRPRPEPSNTTTTLVVASEIPFCSNVISTVTITYTVIPTASSSIYPSWLSSSVLGDITVTAGASTVTNVNTEVSFTTDLPDVTATGNPSTLTNVQTDVSLTTDLPDVTVSGNPTTVTNVQTDVSLTSDLPDATVSGNPSTVTDLRTKTALITYPNGQISTTIVMTDLWTVPEPSLVTVTEFSTVKTTITTVHPPPVVVTVTSYPSPSDSSVDTTVTEVLTTTNADPLTLTTTVWTTPVVVSHSYSHSHSYSYPAGNRTVETGASGTASSTGTPTTPAVVVISAGTKQSEMTSRPGQLGCFMIIVAAIMFAL</sequence>
<keyword evidence="1" id="KW-0812">Transmembrane</keyword>
<reference evidence="2 3" key="1">
    <citation type="submission" date="2015-07" db="EMBL/GenBank/DDBJ databases">
        <title>The genome of the fungus Escovopsis weberi, a specialized disease agent of ant agriculture.</title>
        <authorList>
            <person name="de Man T.J."/>
            <person name="Stajich J.E."/>
            <person name="Kubicek C.P."/>
            <person name="Chenthamara K."/>
            <person name="Atanasova L."/>
            <person name="Druzhinina I.S."/>
            <person name="Birnbaum S."/>
            <person name="Barribeau S.M."/>
            <person name="Teiling C."/>
            <person name="Suen G."/>
            <person name="Currie C."/>
            <person name="Gerardo N.M."/>
        </authorList>
    </citation>
    <scope>NUCLEOTIDE SEQUENCE [LARGE SCALE GENOMIC DNA]</scope>
</reference>
<proteinExistence type="predicted"/>
<keyword evidence="3" id="KW-1185">Reference proteome</keyword>
<dbReference type="OrthoDB" id="4940504at2759"/>
<protein>
    <submittedName>
        <fullName evidence="2">Uncharacterized protein</fullName>
    </submittedName>
</protein>
<dbReference type="EMBL" id="LGSR01000020">
    <property type="protein sequence ID" value="KOS18477.1"/>
    <property type="molecule type" value="Genomic_DNA"/>
</dbReference>
<organism evidence="2 3">
    <name type="scientific">Escovopsis weberi</name>
    <dbReference type="NCBI Taxonomy" id="150374"/>
    <lineage>
        <taxon>Eukaryota</taxon>
        <taxon>Fungi</taxon>
        <taxon>Dikarya</taxon>
        <taxon>Ascomycota</taxon>
        <taxon>Pezizomycotina</taxon>
        <taxon>Sordariomycetes</taxon>
        <taxon>Hypocreomycetidae</taxon>
        <taxon>Hypocreales</taxon>
        <taxon>Hypocreaceae</taxon>
        <taxon>Escovopsis</taxon>
    </lineage>
</organism>